<dbReference type="Proteomes" id="UP001279734">
    <property type="component" value="Unassembled WGS sequence"/>
</dbReference>
<feature type="region of interest" description="Disordered" evidence="1">
    <location>
        <begin position="49"/>
        <end position="68"/>
    </location>
</feature>
<evidence type="ECO:0000313" key="2">
    <source>
        <dbReference type="EMBL" id="GMH07790.1"/>
    </source>
</evidence>
<feature type="compositionally biased region" description="Polar residues" evidence="1">
    <location>
        <begin position="1"/>
        <end position="12"/>
    </location>
</feature>
<keyword evidence="3" id="KW-1185">Reference proteome</keyword>
<accession>A0AAD3SAW9</accession>
<evidence type="ECO:0000313" key="3">
    <source>
        <dbReference type="Proteomes" id="UP001279734"/>
    </source>
</evidence>
<comment type="caution">
    <text evidence="2">The sequence shown here is derived from an EMBL/GenBank/DDBJ whole genome shotgun (WGS) entry which is preliminary data.</text>
</comment>
<feature type="region of interest" description="Disordered" evidence="1">
    <location>
        <begin position="1"/>
        <end position="20"/>
    </location>
</feature>
<protein>
    <submittedName>
        <fullName evidence="2">Uncharacterized protein</fullName>
    </submittedName>
</protein>
<sequence length="68" mass="7572">MRQKAILSSSPPWTAPDGLKGQTVVKATGNHPAFGVSFHLDSYDDERTLRPRSQTVEEREVACDKTEE</sequence>
<proteinExistence type="predicted"/>
<gene>
    <name evidence="2" type="ORF">Nepgr_009630</name>
</gene>
<evidence type="ECO:0000256" key="1">
    <source>
        <dbReference type="SAM" id="MobiDB-lite"/>
    </source>
</evidence>
<dbReference type="EMBL" id="BSYO01000007">
    <property type="protein sequence ID" value="GMH07790.1"/>
    <property type="molecule type" value="Genomic_DNA"/>
</dbReference>
<organism evidence="2 3">
    <name type="scientific">Nepenthes gracilis</name>
    <name type="common">Slender pitcher plant</name>
    <dbReference type="NCBI Taxonomy" id="150966"/>
    <lineage>
        <taxon>Eukaryota</taxon>
        <taxon>Viridiplantae</taxon>
        <taxon>Streptophyta</taxon>
        <taxon>Embryophyta</taxon>
        <taxon>Tracheophyta</taxon>
        <taxon>Spermatophyta</taxon>
        <taxon>Magnoliopsida</taxon>
        <taxon>eudicotyledons</taxon>
        <taxon>Gunneridae</taxon>
        <taxon>Pentapetalae</taxon>
        <taxon>Caryophyllales</taxon>
        <taxon>Nepenthaceae</taxon>
        <taxon>Nepenthes</taxon>
    </lineage>
</organism>
<reference evidence="2" key="1">
    <citation type="submission" date="2023-05" db="EMBL/GenBank/DDBJ databases">
        <title>Nepenthes gracilis genome sequencing.</title>
        <authorList>
            <person name="Fukushima K."/>
        </authorList>
    </citation>
    <scope>NUCLEOTIDE SEQUENCE</scope>
    <source>
        <strain evidence="2">SING2019-196</strain>
    </source>
</reference>
<dbReference type="AlphaFoldDB" id="A0AAD3SAW9"/>
<name>A0AAD3SAW9_NEPGR</name>